<evidence type="ECO:0000256" key="1">
    <source>
        <dbReference type="ARBA" id="ARBA00022603"/>
    </source>
</evidence>
<keyword evidence="2 5" id="KW-0808">Transferase</keyword>
<dbReference type="Gene3D" id="3.90.120.10">
    <property type="entry name" value="DNA Methylase, subunit A, domain 2"/>
    <property type="match status" value="1"/>
</dbReference>
<dbReference type="Gene3D" id="3.40.50.150">
    <property type="entry name" value="Vaccinia Virus protein VP39"/>
    <property type="match status" value="2"/>
</dbReference>
<dbReference type="InterPro" id="IPR029063">
    <property type="entry name" value="SAM-dependent_MTases_sf"/>
</dbReference>
<comment type="caution">
    <text evidence="8">The sequence shown here is derived from an EMBL/GenBank/DDBJ whole genome shotgun (WGS) entry which is preliminary data.</text>
</comment>
<dbReference type="GO" id="GO:0003886">
    <property type="term" value="F:DNA (cytosine-5-)-methyltransferase activity"/>
    <property type="evidence" value="ECO:0007669"/>
    <property type="project" value="UniProtKB-EC"/>
</dbReference>
<evidence type="ECO:0000256" key="2">
    <source>
        <dbReference type="ARBA" id="ARBA00022679"/>
    </source>
</evidence>
<dbReference type="SUPFAM" id="SSF53335">
    <property type="entry name" value="S-adenosyl-L-methionine-dependent methyltransferases"/>
    <property type="match status" value="2"/>
</dbReference>
<gene>
    <name evidence="8" type="ORF">J2S74_000730</name>
</gene>
<evidence type="ECO:0000256" key="7">
    <source>
        <dbReference type="RuleBase" id="RU000417"/>
    </source>
</evidence>
<dbReference type="Proteomes" id="UP001230005">
    <property type="component" value="Unassembled WGS sequence"/>
</dbReference>
<evidence type="ECO:0000256" key="3">
    <source>
        <dbReference type="ARBA" id="ARBA00022691"/>
    </source>
</evidence>
<dbReference type="InterPro" id="IPR018117">
    <property type="entry name" value="C5_DNA_meth_AS"/>
</dbReference>
<keyword evidence="3 5" id="KW-0949">S-adenosyl-L-methionine</keyword>
<evidence type="ECO:0000313" key="8">
    <source>
        <dbReference type="EMBL" id="MDQ0253358.1"/>
    </source>
</evidence>
<dbReference type="InterPro" id="IPR001525">
    <property type="entry name" value="C5_MeTfrase"/>
</dbReference>
<name>A0ABT9ZS96_9BACI</name>
<dbReference type="PROSITE" id="PS00094">
    <property type="entry name" value="C5_MTASE_1"/>
    <property type="match status" value="1"/>
</dbReference>
<evidence type="ECO:0000256" key="4">
    <source>
        <dbReference type="ARBA" id="ARBA00022747"/>
    </source>
</evidence>
<dbReference type="EC" id="2.1.1.37" evidence="7"/>
<accession>A0ABT9ZS96</accession>
<dbReference type="PROSITE" id="PS00095">
    <property type="entry name" value="C5_MTASE_2"/>
    <property type="match status" value="1"/>
</dbReference>
<dbReference type="GO" id="GO:0032259">
    <property type="term" value="P:methylation"/>
    <property type="evidence" value="ECO:0007669"/>
    <property type="project" value="UniProtKB-KW"/>
</dbReference>
<evidence type="ECO:0000256" key="6">
    <source>
        <dbReference type="RuleBase" id="RU000416"/>
    </source>
</evidence>
<dbReference type="PANTHER" id="PTHR10629">
    <property type="entry name" value="CYTOSINE-SPECIFIC METHYLTRANSFERASE"/>
    <property type="match status" value="1"/>
</dbReference>
<comment type="similarity">
    <text evidence="5 6">Belongs to the class I-like SAM-binding methyltransferase superfamily. C5-methyltransferase family.</text>
</comment>
<dbReference type="EMBL" id="JAUSUG010000002">
    <property type="protein sequence ID" value="MDQ0253358.1"/>
    <property type="molecule type" value="Genomic_DNA"/>
</dbReference>
<proteinExistence type="inferred from homology"/>
<feature type="active site" evidence="5">
    <location>
        <position position="83"/>
    </location>
</feature>
<dbReference type="InterPro" id="IPR031303">
    <property type="entry name" value="C5_meth_CS"/>
</dbReference>
<keyword evidence="4" id="KW-0680">Restriction system</keyword>
<organism evidence="8 9">
    <name type="scientific">Evansella vedderi</name>
    <dbReference type="NCBI Taxonomy" id="38282"/>
    <lineage>
        <taxon>Bacteria</taxon>
        <taxon>Bacillati</taxon>
        <taxon>Bacillota</taxon>
        <taxon>Bacilli</taxon>
        <taxon>Bacillales</taxon>
        <taxon>Bacillaceae</taxon>
        <taxon>Evansella</taxon>
    </lineage>
</organism>
<evidence type="ECO:0000256" key="5">
    <source>
        <dbReference type="PROSITE-ProRule" id="PRU01016"/>
    </source>
</evidence>
<dbReference type="NCBIfam" id="TIGR00675">
    <property type="entry name" value="dcm"/>
    <property type="match status" value="1"/>
</dbReference>
<evidence type="ECO:0000313" key="9">
    <source>
        <dbReference type="Proteomes" id="UP001230005"/>
    </source>
</evidence>
<dbReference type="PROSITE" id="PS51679">
    <property type="entry name" value="SAM_MT_C5"/>
    <property type="match status" value="1"/>
</dbReference>
<dbReference type="Pfam" id="PF00145">
    <property type="entry name" value="DNA_methylase"/>
    <property type="match status" value="2"/>
</dbReference>
<dbReference type="RefSeq" id="WP_307321888.1">
    <property type="nucleotide sequence ID" value="NZ_JAUSUG010000002.1"/>
</dbReference>
<keyword evidence="1 5" id="KW-0489">Methyltransferase</keyword>
<protein>
    <recommendedName>
        <fullName evidence="7">Cytosine-specific methyltransferase</fullName>
        <ecNumber evidence="7">2.1.1.37</ecNumber>
    </recommendedName>
</protein>
<dbReference type="PRINTS" id="PR00105">
    <property type="entry name" value="C5METTRFRASE"/>
</dbReference>
<dbReference type="InterPro" id="IPR050390">
    <property type="entry name" value="C5-Methyltransferase"/>
</dbReference>
<sequence length="560" mass="65084">MKKYKVIDLFAGAGGLSAGFEQTGCYEVVAAVEIDKNARETYKKNHTSLKRDYFFKDIKDIKEEQFEELNDIGVNVVIGGPPCQGFSNANRQRNTLVSTNNQLVKEYIKVIEKLKPIAFVMENVNTMGSDKHKFFKTDNDDSELEYLDIELNDETIVIGNRINLTESLVSFLNDDKYNETFLLDEVVYSKLNTILRKKNLKEYLSKESNYNYLKKLLPRWHHLHPSYWCDEYREKWDGLSLQLKSLLGGDQNNDFISNLKQVIEVQRILMKYKEMIDNKISNNLLVKNETIIIEVQTYNVFEYVTKKLKSLNYTINEDNRFILDSVNFGVPQHRKRLFIVGVRETSIYKGQKVTLPESVLSDKNDFFKIDDAIRDLETFETSTNVNTLPIPIKNFVIPSFNNLLKYFKENNDGYLYNHVITDTREVAMERFRKLKPGQNFHDLDDELKSTYTDHSRTQNTVYKRLSYNSVSGTVLNVRKSMWIHPTLDRAVSIREAARLQSFQDNFIFKGTKDAQYQQVGNAVPPLLARFVAESVLKALGKRPKKKALDLITNDYKENVI</sequence>
<dbReference type="PANTHER" id="PTHR10629:SF52">
    <property type="entry name" value="DNA (CYTOSINE-5)-METHYLTRANSFERASE 1"/>
    <property type="match status" value="1"/>
</dbReference>
<keyword evidence="9" id="KW-1185">Reference proteome</keyword>
<comment type="catalytic activity">
    <reaction evidence="7">
        <text>a 2'-deoxycytidine in DNA + S-adenosyl-L-methionine = a 5-methyl-2'-deoxycytidine in DNA + S-adenosyl-L-homocysteine + H(+)</text>
        <dbReference type="Rhea" id="RHEA:13681"/>
        <dbReference type="Rhea" id="RHEA-COMP:11369"/>
        <dbReference type="Rhea" id="RHEA-COMP:11370"/>
        <dbReference type="ChEBI" id="CHEBI:15378"/>
        <dbReference type="ChEBI" id="CHEBI:57856"/>
        <dbReference type="ChEBI" id="CHEBI:59789"/>
        <dbReference type="ChEBI" id="CHEBI:85452"/>
        <dbReference type="ChEBI" id="CHEBI:85454"/>
        <dbReference type="EC" id="2.1.1.37"/>
    </reaction>
</comment>
<reference evidence="8 9" key="1">
    <citation type="submission" date="2023-07" db="EMBL/GenBank/DDBJ databases">
        <title>Genomic Encyclopedia of Type Strains, Phase IV (KMG-IV): sequencing the most valuable type-strain genomes for metagenomic binning, comparative biology and taxonomic classification.</title>
        <authorList>
            <person name="Goeker M."/>
        </authorList>
    </citation>
    <scope>NUCLEOTIDE SEQUENCE [LARGE SCALE GENOMIC DNA]</scope>
    <source>
        <strain evidence="8 9">DSM 9768</strain>
    </source>
</reference>